<gene>
    <name evidence="1" type="ORF">Pmar_PMAR027124</name>
</gene>
<proteinExistence type="predicted"/>
<dbReference type="InParanoid" id="C5LV45"/>
<dbReference type="EMBL" id="GG685756">
    <property type="protein sequence ID" value="EEQ99398.1"/>
    <property type="molecule type" value="Genomic_DNA"/>
</dbReference>
<dbReference type="RefSeq" id="XP_002766681.1">
    <property type="nucleotide sequence ID" value="XM_002766635.1"/>
</dbReference>
<dbReference type="GeneID" id="9045743"/>
<sequence length="112" mass="12891">MKERRKLETKVQEKTKELQRWTKALVDPAEFLRDESKYGSWDDAGLPLTFADGSEISKKARKQAIKEMDKHVKDHNEVETRGGESYVQSVEKELHGIQEQLQQVTASSSDED</sequence>
<evidence type="ECO:0000313" key="2">
    <source>
        <dbReference type="Proteomes" id="UP000007800"/>
    </source>
</evidence>
<reference evidence="1 2" key="1">
    <citation type="submission" date="2008-07" db="EMBL/GenBank/DDBJ databases">
        <authorList>
            <person name="El-Sayed N."/>
            <person name="Caler E."/>
            <person name="Inman J."/>
            <person name="Amedeo P."/>
            <person name="Hass B."/>
            <person name="Wortman J."/>
        </authorList>
    </citation>
    <scope>NUCLEOTIDE SEQUENCE [LARGE SCALE GENOMIC DNA]</scope>
    <source>
        <strain evidence="2">ATCC 50983 / TXsc</strain>
    </source>
</reference>
<dbReference type="AlphaFoldDB" id="C5LV45"/>
<dbReference type="Proteomes" id="UP000007800">
    <property type="component" value="Unassembled WGS sequence"/>
</dbReference>
<keyword evidence="2" id="KW-1185">Reference proteome</keyword>
<dbReference type="OrthoDB" id="438179at2759"/>
<name>C5LV45_PERM5</name>
<organism evidence="2">
    <name type="scientific">Perkinsus marinus (strain ATCC 50983 / TXsc)</name>
    <dbReference type="NCBI Taxonomy" id="423536"/>
    <lineage>
        <taxon>Eukaryota</taxon>
        <taxon>Sar</taxon>
        <taxon>Alveolata</taxon>
        <taxon>Perkinsozoa</taxon>
        <taxon>Perkinsea</taxon>
        <taxon>Perkinsida</taxon>
        <taxon>Perkinsidae</taxon>
        <taxon>Perkinsus</taxon>
    </lineage>
</organism>
<evidence type="ECO:0000313" key="1">
    <source>
        <dbReference type="EMBL" id="EEQ99398.1"/>
    </source>
</evidence>
<protein>
    <submittedName>
        <fullName evidence="1">Uncharacterized protein</fullName>
    </submittedName>
</protein>
<accession>C5LV45</accession>